<name>A0A9P0HII3_NEZVI</name>
<evidence type="ECO:0000313" key="1">
    <source>
        <dbReference type="EMBL" id="CAH1403168.1"/>
    </source>
</evidence>
<reference evidence="1" key="1">
    <citation type="submission" date="2022-01" db="EMBL/GenBank/DDBJ databases">
        <authorList>
            <person name="King R."/>
        </authorList>
    </citation>
    <scope>NUCLEOTIDE SEQUENCE</scope>
</reference>
<dbReference type="AlphaFoldDB" id="A0A9P0HII3"/>
<evidence type="ECO:0000313" key="2">
    <source>
        <dbReference type="Proteomes" id="UP001152798"/>
    </source>
</evidence>
<accession>A0A9P0HII3</accession>
<proteinExistence type="predicted"/>
<dbReference type="Proteomes" id="UP001152798">
    <property type="component" value="Chromosome 5"/>
</dbReference>
<dbReference type="EMBL" id="OV725081">
    <property type="protein sequence ID" value="CAH1403168.1"/>
    <property type="molecule type" value="Genomic_DNA"/>
</dbReference>
<dbReference type="OrthoDB" id="10034054at2759"/>
<protein>
    <submittedName>
        <fullName evidence="1">Uncharacterized protein</fullName>
    </submittedName>
</protein>
<sequence>MCKLYVDDASTERTVQKYFAMFRSGYVILEDTQRCGRPTEIVSSDIKVPIEQDRSPQVLEIPEALKIGFGTVQ</sequence>
<gene>
    <name evidence="1" type="ORF">NEZAVI_LOCUS11822</name>
</gene>
<organism evidence="1 2">
    <name type="scientific">Nezara viridula</name>
    <name type="common">Southern green stink bug</name>
    <name type="synonym">Cimex viridulus</name>
    <dbReference type="NCBI Taxonomy" id="85310"/>
    <lineage>
        <taxon>Eukaryota</taxon>
        <taxon>Metazoa</taxon>
        <taxon>Ecdysozoa</taxon>
        <taxon>Arthropoda</taxon>
        <taxon>Hexapoda</taxon>
        <taxon>Insecta</taxon>
        <taxon>Pterygota</taxon>
        <taxon>Neoptera</taxon>
        <taxon>Paraneoptera</taxon>
        <taxon>Hemiptera</taxon>
        <taxon>Heteroptera</taxon>
        <taxon>Panheteroptera</taxon>
        <taxon>Pentatomomorpha</taxon>
        <taxon>Pentatomoidea</taxon>
        <taxon>Pentatomidae</taxon>
        <taxon>Pentatominae</taxon>
        <taxon>Nezara</taxon>
    </lineage>
</organism>
<keyword evidence="2" id="KW-1185">Reference proteome</keyword>